<feature type="domain" description="O-antigen ligase-related" evidence="6">
    <location>
        <begin position="239"/>
        <end position="375"/>
    </location>
</feature>
<evidence type="ECO:0000256" key="1">
    <source>
        <dbReference type="ARBA" id="ARBA00004141"/>
    </source>
</evidence>
<feature type="transmembrane region" description="Helical" evidence="5">
    <location>
        <begin position="43"/>
        <end position="70"/>
    </location>
</feature>
<evidence type="ECO:0000313" key="9">
    <source>
        <dbReference type="Proteomes" id="UP001162030"/>
    </source>
</evidence>
<feature type="transmembrane region" description="Helical" evidence="5">
    <location>
        <begin position="113"/>
        <end position="133"/>
    </location>
</feature>
<evidence type="ECO:0000256" key="2">
    <source>
        <dbReference type="ARBA" id="ARBA00022692"/>
    </source>
</evidence>
<comment type="subcellular location">
    <subcellularLocation>
        <location evidence="1">Membrane</location>
        <topology evidence="1">Multi-pass membrane protein</topology>
    </subcellularLocation>
</comment>
<keyword evidence="4 5" id="KW-0472">Membrane</keyword>
<proteinExistence type="predicted"/>
<feature type="transmembrane region" description="Helical" evidence="5">
    <location>
        <begin position="166"/>
        <end position="188"/>
    </location>
</feature>
<dbReference type="Proteomes" id="UP001162030">
    <property type="component" value="Chromosome"/>
</dbReference>
<dbReference type="PANTHER" id="PTHR37422">
    <property type="entry name" value="TEICHURONIC ACID BIOSYNTHESIS PROTEIN TUAE"/>
    <property type="match status" value="1"/>
</dbReference>
<sequence length="474" mass="52758">MPTARPADAEQYLLEILLAHARLGAGGRISTQEAVATSNMRDIVILTVVIVGLFWTLKKSYIGVLIWAWISYMNPHRLAWGFAYNFPFAQLTALVTIPAALADKEKRFPRSPIIVWIFVLLVWMAITTFFAFFPDSAFVEYKRTLKIQVMNLITGLVIVDRKKINALLGVIAASLAYYGVKGGIFTILTGGKLRVWGPEGSFIEGNNELALATLMVLPIVGYFLSITKAIHLKLGLFVVMALMAVSAMGSQSRGALVAALAMLIMYWWRSRSKVLTGTIGAILAVGIYFFMPESWHERMATVKTYQQDSSAMGRINAWTLAFNLACDRVTGGGFNHWSPLTFALYAPNPEDVHDAHSIYFEMLGEHGFIGLAIFLLIGWLSFRNAAWVMKKTKGIQELEWANMLARMLQATLVAYATGGAFLGLAYFDLYWNVVMVLIVLRKIVEDSLSITEKETSKIATSQVKPRSFVVKPIR</sequence>
<keyword evidence="2 5" id="KW-0812">Transmembrane</keyword>
<accession>A0ABN8XEH9</accession>
<name>A0ABN8XEH9_9GAMM</name>
<dbReference type="InterPro" id="IPR051533">
    <property type="entry name" value="WaaL-like"/>
</dbReference>
<feature type="domain" description="DUF5935" evidence="7">
    <location>
        <begin position="40"/>
        <end position="224"/>
    </location>
</feature>
<reference evidence="8 9" key="1">
    <citation type="submission" date="2023-03" db="EMBL/GenBank/DDBJ databases">
        <authorList>
            <person name="Pearce D."/>
        </authorList>
    </citation>
    <scope>NUCLEOTIDE SEQUENCE [LARGE SCALE GENOMIC DNA]</scope>
    <source>
        <strain evidence="8">Msz</strain>
    </source>
</reference>
<dbReference type="PANTHER" id="PTHR37422:SF23">
    <property type="entry name" value="TEICHURONIC ACID BIOSYNTHESIS PROTEIN TUAE"/>
    <property type="match status" value="1"/>
</dbReference>
<dbReference type="Pfam" id="PF19358">
    <property type="entry name" value="DUF5935"/>
    <property type="match status" value="1"/>
</dbReference>
<evidence type="ECO:0000256" key="3">
    <source>
        <dbReference type="ARBA" id="ARBA00022989"/>
    </source>
</evidence>
<evidence type="ECO:0000259" key="7">
    <source>
        <dbReference type="Pfam" id="PF19358"/>
    </source>
</evidence>
<feature type="transmembrane region" description="Helical" evidence="5">
    <location>
        <begin position="209"/>
        <end position="230"/>
    </location>
</feature>
<dbReference type="InterPro" id="IPR017528">
    <property type="entry name" value="CHP03097O-antigen_lig-rel"/>
</dbReference>
<organism evidence="8 9">
    <name type="scientific">Methylocaldum szegediense</name>
    <dbReference type="NCBI Taxonomy" id="73780"/>
    <lineage>
        <taxon>Bacteria</taxon>
        <taxon>Pseudomonadati</taxon>
        <taxon>Pseudomonadota</taxon>
        <taxon>Gammaproteobacteria</taxon>
        <taxon>Methylococcales</taxon>
        <taxon>Methylococcaceae</taxon>
        <taxon>Methylocaldum</taxon>
    </lineage>
</organism>
<dbReference type="NCBIfam" id="TIGR03097">
    <property type="entry name" value="PEP_O_lig_1"/>
    <property type="match status" value="1"/>
</dbReference>
<feature type="transmembrane region" description="Helical" evidence="5">
    <location>
        <begin position="407"/>
        <end position="427"/>
    </location>
</feature>
<protein>
    <submittedName>
        <fullName evidence="8">Wzy family polymerase, exosortase system type 1 associated</fullName>
    </submittedName>
</protein>
<dbReference type="InterPro" id="IPR007016">
    <property type="entry name" value="O-antigen_ligase-rel_domated"/>
</dbReference>
<evidence type="ECO:0000256" key="5">
    <source>
        <dbReference type="SAM" id="Phobius"/>
    </source>
</evidence>
<keyword evidence="3 5" id="KW-1133">Transmembrane helix</keyword>
<dbReference type="RefSeq" id="WP_051331580.1">
    <property type="nucleotide sequence ID" value="NZ_OX458333.1"/>
</dbReference>
<evidence type="ECO:0000313" key="8">
    <source>
        <dbReference type="EMBL" id="CAI8966732.1"/>
    </source>
</evidence>
<feature type="transmembrane region" description="Helical" evidence="5">
    <location>
        <begin position="274"/>
        <end position="291"/>
    </location>
</feature>
<dbReference type="EMBL" id="OX458333">
    <property type="protein sequence ID" value="CAI8966732.1"/>
    <property type="molecule type" value="Genomic_DNA"/>
</dbReference>
<dbReference type="InterPro" id="IPR045979">
    <property type="entry name" value="DUF5935"/>
</dbReference>
<feature type="transmembrane region" description="Helical" evidence="5">
    <location>
        <begin position="82"/>
        <end position="101"/>
    </location>
</feature>
<keyword evidence="9" id="KW-1185">Reference proteome</keyword>
<evidence type="ECO:0000256" key="4">
    <source>
        <dbReference type="ARBA" id="ARBA00023136"/>
    </source>
</evidence>
<feature type="transmembrane region" description="Helical" evidence="5">
    <location>
        <begin position="367"/>
        <end position="386"/>
    </location>
</feature>
<dbReference type="Pfam" id="PF04932">
    <property type="entry name" value="Wzy_C"/>
    <property type="match status" value="1"/>
</dbReference>
<gene>
    <name evidence="8" type="ORF">MSZNOR_4785</name>
</gene>
<evidence type="ECO:0000259" key="6">
    <source>
        <dbReference type="Pfam" id="PF04932"/>
    </source>
</evidence>